<dbReference type="InterPro" id="IPR026349">
    <property type="entry name" value="CHP04255"/>
</dbReference>
<name>A0ABQ5VLV4_9RHOB</name>
<dbReference type="RefSeq" id="WP_284374508.1">
    <property type="nucleotide sequence ID" value="NZ_BSNL01000001.1"/>
</dbReference>
<comment type="caution">
    <text evidence="1">The sequence shown here is derived from an EMBL/GenBank/DDBJ whole genome shotgun (WGS) entry which is preliminary data.</text>
</comment>
<organism evidence="1 2">
    <name type="scientific">Sulfitobacter pacificus</name>
    <dbReference type="NCBI Taxonomy" id="1499314"/>
    <lineage>
        <taxon>Bacteria</taxon>
        <taxon>Pseudomonadati</taxon>
        <taxon>Pseudomonadota</taxon>
        <taxon>Alphaproteobacteria</taxon>
        <taxon>Rhodobacterales</taxon>
        <taxon>Roseobacteraceae</taxon>
        <taxon>Sulfitobacter</taxon>
    </lineage>
</organism>
<dbReference type="EMBL" id="BSNL01000001">
    <property type="protein sequence ID" value="GLQ28070.1"/>
    <property type="molecule type" value="Genomic_DNA"/>
</dbReference>
<proteinExistence type="predicted"/>
<evidence type="ECO:0000313" key="2">
    <source>
        <dbReference type="Proteomes" id="UP001161388"/>
    </source>
</evidence>
<keyword evidence="2" id="KW-1185">Reference proteome</keyword>
<protein>
    <recommendedName>
        <fullName evidence="3">TIGR04255 family protein</fullName>
    </recommendedName>
</protein>
<reference evidence="1" key="2">
    <citation type="submission" date="2023-01" db="EMBL/GenBank/DDBJ databases">
        <title>Draft genome sequence of Sulfitobacter pacificus strain NBRC 109915.</title>
        <authorList>
            <person name="Sun Q."/>
            <person name="Mori K."/>
        </authorList>
    </citation>
    <scope>NUCLEOTIDE SEQUENCE</scope>
    <source>
        <strain evidence="1">NBRC 109915</strain>
    </source>
</reference>
<gene>
    <name evidence="1" type="ORF">GCM10007927_28730</name>
</gene>
<dbReference type="NCBIfam" id="TIGR04255">
    <property type="entry name" value="sporadTIGR04255"/>
    <property type="match status" value="1"/>
</dbReference>
<sequence length="270" mass="30576">MGNRHEDPLFGDIPERTLLGNAPLVRVLGQVRFPKIVKIAEESYIADFQEAIRKQYPHFQSEVVQGVELNLAGQELQHRVMSTVIWRFFDPTRVLRISLSQDAITLETAKYVSRDDFLERLGFVLTSLQETIGPSLVQRVGFRYVDRLQGEKILGSLDQLIQPELLNVLQPKLTSNIDISMTEITATTKEGKLIARYGLAPMNYSHDPDMAPPVGERSWVLDVDSYSTDCAGQDFSAKMLCGELDKVAARAYSFFRWSITDQFLEQFGAK</sequence>
<evidence type="ECO:0000313" key="1">
    <source>
        <dbReference type="EMBL" id="GLQ28070.1"/>
    </source>
</evidence>
<dbReference type="Proteomes" id="UP001161388">
    <property type="component" value="Unassembled WGS sequence"/>
</dbReference>
<evidence type="ECO:0008006" key="3">
    <source>
        <dbReference type="Google" id="ProtNLM"/>
    </source>
</evidence>
<accession>A0ABQ5VLV4</accession>
<reference evidence="1" key="1">
    <citation type="journal article" date="2014" name="Int. J. Syst. Evol. Microbiol.">
        <title>Complete genome of a new Firmicutes species belonging to the dominant human colonic microbiota ('Ruminococcus bicirculans') reveals two chromosomes and a selective capacity to utilize plant glucans.</title>
        <authorList>
            <consortium name="NISC Comparative Sequencing Program"/>
            <person name="Wegmann U."/>
            <person name="Louis P."/>
            <person name="Goesmann A."/>
            <person name="Henrissat B."/>
            <person name="Duncan S.H."/>
            <person name="Flint H.J."/>
        </authorList>
    </citation>
    <scope>NUCLEOTIDE SEQUENCE</scope>
    <source>
        <strain evidence="1">NBRC 109915</strain>
    </source>
</reference>